<dbReference type="CDD" id="cd24021">
    <property type="entry name" value="ASKHA_NBD_ParM_Psk41-like"/>
    <property type="match status" value="1"/>
</dbReference>
<dbReference type="AlphaFoldDB" id="E0S498"/>
<accession>E0S498</accession>
<dbReference type="Gene3D" id="3.30.420.40">
    <property type="match status" value="2"/>
</dbReference>
<organism evidence="2 3">
    <name type="scientific">Butyrivibrio proteoclasticus (strain ATCC 51982 / DSM 14932 / B316)</name>
    <name type="common">Clostridium proteoclasticum</name>
    <dbReference type="NCBI Taxonomy" id="515622"/>
    <lineage>
        <taxon>Bacteria</taxon>
        <taxon>Bacillati</taxon>
        <taxon>Bacillota</taxon>
        <taxon>Clostridia</taxon>
        <taxon>Lachnospirales</taxon>
        <taxon>Lachnospiraceae</taxon>
        <taxon>Butyrivibrio</taxon>
    </lineage>
</organism>
<dbReference type="InterPro" id="IPR040607">
    <property type="entry name" value="ALP_N"/>
</dbReference>
<proteinExistence type="predicted"/>
<evidence type="ECO:0000313" key="3">
    <source>
        <dbReference type="Proteomes" id="UP000001299"/>
    </source>
</evidence>
<geneLocation type="plasmid" evidence="2 3">
    <name>pCY360</name>
</geneLocation>
<dbReference type="KEGG" id="bpb:bpr_II293"/>
<dbReference type="Proteomes" id="UP000001299">
    <property type="component" value="Plasmid pCY360"/>
</dbReference>
<name>E0S498_BUTPB</name>
<keyword evidence="2" id="KW-0614">Plasmid</keyword>
<protein>
    <recommendedName>
        <fullName evidence="1">Actin-like protein N-terminal domain-containing protein</fullName>
    </recommendedName>
</protein>
<gene>
    <name evidence="2" type="ordered locus">bpr_II293</name>
</gene>
<evidence type="ECO:0000259" key="1">
    <source>
        <dbReference type="Pfam" id="PF17989"/>
    </source>
</evidence>
<keyword evidence="3" id="KW-1185">Reference proteome</keyword>
<feature type="domain" description="Actin-like protein N-terminal" evidence="1">
    <location>
        <begin position="31"/>
        <end position="183"/>
    </location>
</feature>
<reference evidence="2 3" key="1">
    <citation type="journal article" date="2010" name="PLoS ONE">
        <title>The glycobiome of the rumen bacterium Butyrivibrio proteoclasticus B316(T) highlights adaptation to a polysaccharide-rich environment.</title>
        <authorList>
            <person name="Kelly W.J."/>
            <person name="Leahy S.C."/>
            <person name="Altermann E."/>
            <person name="Yeoman C.J."/>
            <person name="Dunne J.C."/>
            <person name="Kong Z."/>
            <person name="Pacheco D.M."/>
            <person name="Li D."/>
            <person name="Noel S.J."/>
            <person name="Moon C.D."/>
            <person name="Cookson A.L."/>
            <person name="Attwood G.T."/>
        </authorList>
    </citation>
    <scope>NUCLEOTIDE SEQUENCE [LARGE SCALE GENOMIC DNA]</scope>
    <source>
        <strain evidence="3">ATCC 51982 / DSM 14932 / B316</strain>
        <plasmid evidence="3">Plasmid pCY360</plasmid>
    </source>
</reference>
<dbReference type="SUPFAM" id="SSF53067">
    <property type="entry name" value="Actin-like ATPase domain"/>
    <property type="match status" value="2"/>
</dbReference>
<dbReference type="HOGENOM" id="CLU_729019_0_0_9"/>
<dbReference type="EMBL" id="CP001812">
    <property type="protein sequence ID" value="ADL36230.1"/>
    <property type="molecule type" value="Genomic_DNA"/>
</dbReference>
<dbReference type="InterPro" id="IPR043129">
    <property type="entry name" value="ATPase_NBD"/>
</dbReference>
<dbReference type="Pfam" id="PF17989">
    <property type="entry name" value="ALP_N"/>
    <property type="match status" value="1"/>
</dbReference>
<evidence type="ECO:0000313" key="2">
    <source>
        <dbReference type="EMBL" id="ADL36230.1"/>
    </source>
</evidence>
<dbReference type="RefSeq" id="WP_013282879.1">
    <property type="nucleotide sequence ID" value="NC_014389.1"/>
</dbReference>
<sequence length="394" mass="44001">MNTKDYKIKTIFKACNNRPSVELNANVWNIGIDIGYSGVKVMAPNTLVCFPSFAREAQGSTSFNLSVAPEDNTSIRYRDENGQEWLVGAAAQDSISASDTTAGSLSAYGRHRYYSPMFKVLFRTGIAAGLTQNQYGDPEGKLINIQTGLPPRYLNDETDLRDVIMTEHHFEVKFGDGPWKKYDIDLKSDNNIMPALAQPIGTLVSIATNKNFQPSQSAAAYFTQKMLLMDGGFGTMDYVPIKKGQVTLAECETDETLGMKRVLSDTATEIFKQYGFEVSVPAMQQYLETGVVPAKTGRVYKKMPFDELLEKNSRRICELAINKAMDVYPLQEYHGLIITGGTCAAWSNFIRENEFFREGDVIEIISGNQGDPDLPYIFSNVRGYYIFGMTNYRG</sequence>